<reference evidence="2 3" key="1">
    <citation type="submission" date="2019-06" db="EMBL/GenBank/DDBJ databases">
        <title>Whole genome shotgun sequence of Nitrobacter winogradskyi NBRC 14297.</title>
        <authorList>
            <person name="Hosoyama A."/>
            <person name="Uohara A."/>
            <person name="Ohji S."/>
            <person name="Ichikawa N."/>
        </authorList>
    </citation>
    <scope>NUCLEOTIDE SEQUENCE [LARGE SCALE GENOMIC DNA]</scope>
    <source>
        <strain evidence="2 3">NBRC 14297</strain>
    </source>
</reference>
<dbReference type="InterPro" id="IPR036909">
    <property type="entry name" value="Cyt_c-like_dom_sf"/>
</dbReference>
<comment type="caution">
    <text evidence="2">The sequence shown here is derived from an EMBL/GenBank/DDBJ whole genome shotgun (WGS) entry which is preliminary data.</text>
</comment>
<accession>A0A4Y3WI11</accession>
<dbReference type="SUPFAM" id="SSF46626">
    <property type="entry name" value="Cytochrome c"/>
    <property type="match status" value="1"/>
</dbReference>
<protein>
    <recommendedName>
        <fullName evidence="4">Cytochrome c domain-containing protein</fullName>
    </recommendedName>
</protein>
<proteinExistence type="predicted"/>
<dbReference type="EMBL" id="BJNF01000082">
    <property type="protein sequence ID" value="GEC16926.1"/>
    <property type="molecule type" value="Genomic_DNA"/>
</dbReference>
<dbReference type="PANTHER" id="PTHR30600:SF9">
    <property type="entry name" value="BLR7738 PROTEIN"/>
    <property type="match status" value="1"/>
</dbReference>
<evidence type="ECO:0000313" key="3">
    <source>
        <dbReference type="Proteomes" id="UP000318825"/>
    </source>
</evidence>
<sequence>MTLATFFLVAVFAPEKVRATLKNIGRAGETVSAILPPPLPAARMPSKAYWLKQNWSARERFWFHHASQGTATFPVPYDWFVSLERAELAVFSTPRLLSDGDYLIRFGFIPSPRKPDSSASDFGYSKDTLNTNPADEPEQFKNYPENPDGLPVGFAKLESGVEPATGEPYPAQLGFTCAACHTGQIRYRDVDIRFDGGPAMVNLGNLESAIGLSIFYTVHVPTRFNRFADRVIARAVKAGAPPADRSAFKEELKEKLRQTLDKIKRERDWSKAILARGNMTYIDEGFGRLDALNRIGNQIFFSNLLPPVTRDNQAFPEVLARNYVRPDAPVSFPPIWDVPWFLWAQYDGSVQNELVRNAGQSLGVKTKLNLTEHSDPNRPLFRSSMKMKNIFWIEEMLRGPDPFADNAPGQAPEFKGLAAPRWKEVADIFESDPAWRVDEEKVRSGRRLYAELCVECHRGPVHDPEFDRERPDLSFWRAENPDRAEKNWVTIGGRRFFNAVEKPVAVMGTDRQQARVLSERQVYIPPSLGVNPIKQLNAQWSCDLPPNDEALNASFALALMAVVDKSIDQWFKDNPLPADQERIMRGERRNCQNKKTFKPISSDSGKPANPPIVLVTHYRARPLDGVWATAPYLHNGSVPTLYDMLTPQHLRPQVFCVGSREFDPVKVGLPVKSGETCAAGITRFDVTGLGNSNLGHSFEGAESDKTKLPNGVIGRGLTDVERDALVQYLKTL</sequence>
<dbReference type="NCBIfam" id="NF040606">
    <property type="entry name" value="CytoC_perox"/>
    <property type="match status" value="1"/>
</dbReference>
<name>A0A4Y3WI11_NITWI</name>
<dbReference type="GO" id="GO:0004130">
    <property type="term" value="F:cytochrome-c peroxidase activity"/>
    <property type="evidence" value="ECO:0007669"/>
    <property type="project" value="TreeGrafter"/>
</dbReference>
<dbReference type="AlphaFoldDB" id="A0A4Y3WI11"/>
<dbReference type="GO" id="GO:0020037">
    <property type="term" value="F:heme binding"/>
    <property type="evidence" value="ECO:0007669"/>
    <property type="project" value="InterPro"/>
</dbReference>
<evidence type="ECO:0008006" key="4">
    <source>
        <dbReference type="Google" id="ProtNLM"/>
    </source>
</evidence>
<dbReference type="PANTHER" id="PTHR30600">
    <property type="entry name" value="CYTOCHROME C PEROXIDASE-RELATED"/>
    <property type="match status" value="1"/>
</dbReference>
<dbReference type="InterPro" id="IPR051395">
    <property type="entry name" value="Cytochrome_c_Peroxidase/MauG"/>
</dbReference>
<evidence type="ECO:0000256" key="1">
    <source>
        <dbReference type="SAM" id="MobiDB-lite"/>
    </source>
</evidence>
<dbReference type="Proteomes" id="UP000318825">
    <property type="component" value="Unassembled WGS sequence"/>
</dbReference>
<dbReference type="InterPro" id="IPR047758">
    <property type="entry name" value="CytoC_perox"/>
</dbReference>
<gene>
    <name evidence="2" type="ORF">NWI01_28180</name>
</gene>
<feature type="region of interest" description="Disordered" evidence="1">
    <location>
        <begin position="114"/>
        <end position="139"/>
    </location>
</feature>
<dbReference type="Pfam" id="PF21419">
    <property type="entry name" value="RoxA-like_Cyt-c"/>
    <property type="match status" value="1"/>
</dbReference>
<organism evidence="2 3">
    <name type="scientific">Nitrobacter winogradskyi</name>
    <name type="common">Nitrobacter agilis</name>
    <dbReference type="NCBI Taxonomy" id="913"/>
    <lineage>
        <taxon>Bacteria</taxon>
        <taxon>Pseudomonadati</taxon>
        <taxon>Pseudomonadota</taxon>
        <taxon>Alphaproteobacteria</taxon>
        <taxon>Hyphomicrobiales</taxon>
        <taxon>Nitrobacteraceae</taxon>
        <taxon>Nitrobacter</taxon>
    </lineage>
</organism>
<dbReference type="Gene3D" id="1.10.760.10">
    <property type="entry name" value="Cytochrome c-like domain"/>
    <property type="match status" value="1"/>
</dbReference>
<dbReference type="GO" id="GO:0009055">
    <property type="term" value="F:electron transfer activity"/>
    <property type="evidence" value="ECO:0007669"/>
    <property type="project" value="InterPro"/>
</dbReference>
<evidence type="ECO:0000313" key="2">
    <source>
        <dbReference type="EMBL" id="GEC16926.1"/>
    </source>
</evidence>